<dbReference type="NCBIfam" id="TIGR02937">
    <property type="entry name" value="sigma70-ECF"/>
    <property type="match status" value="1"/>
</dbReference>
<dbReference type="InterPro" id="IPR036388">
    <property type="entry name" value="WH-like_DNA-bd_sf"/>
</dbReference>
<gene>
    <name evidence="7" type="ordered locus">Clocl_0612</name>
</gene>
<evidence type="ECO:0000256" key="2">
    <source>
        <dbReference type="ARBA" id="ARBA00023015"/>
    </source>
</evidence>
<dbReference type="InterPro" id="IPR013325">
    <property type="entry name" value="RNA_pol_sigma_r2"/>
</dbReference>
<dbReference type="PANTHER" id="PTHR43133:SF60">
    <property type="entry name" value="RNA POLYMERASE SIGMA FACTOR SIGV"/>
    <property type="match status" value="1"/>
</dbReference>
<dbReference type="InterPro" id="IPR014284">
    <property type="entry name" value="RNA_pol_sigma-70_dom"/>
</dbReference>
<organism evidence="7 8">
    <name type="scientific">Acetivibrio clariflavus (strain DSM 19732 / NBRC 101661 / EBR45)</name>
    <name type="common">Clostridium clariflavum</name>
    <dbReference type="NCBI Taxonomy" id="720554"/>
    <lineage>
        <taxon>Bacteria</taxon>
        <taxon>Bacillati</taxon>
        <taxon>Bacillota</taxon>
        <taxon>Clostridia</taxon>
        <taxon>Eubacteriales</taxon>
        <taxon>Oscillospiraceae</taxon>
        <taxon>Acetivibrio</taxon>
    </lineage>
</organism>
<keyword evidence="8" id="KW-1185">Reference proteome</keyword>
<dbReference type="Proteomes" id="UP000005435">
    <property type="component" value="Chromosome"/>
</dbReference>
<dbReference type="Gene3D" id="1.10.1740.10">
    <property type="match status" value="1"/>
</dbReference>
<dbReference type="InterPro" id="IPR039425">
    <property type="entry name" value="RNA_pol_sigma-70-like"/>
</dbReference>
<name>G8LTX5_ACECE</name>
<dbReference type="Pfam" id="PF08281">
    <property type="entry name" value="Sigma70_r4_2"/>
    <property type="match status" value="1"/>
</dbReference>
<reference evidence="7 8" key="2">
    <citation type="journal article" date="2012" name="Stand. Genomic Sci.">
        <title>Complete Genome Sequence of Clostridium clariflavum DSM 19732.</title>
        <authorList>
            <person name="Izquierdo J.A."/>
            <person name="Goodwin L."/>
            <person name="Davenport K.W."/>
            <person name="Teshima H."/>
            <person name="Bruce D."/>
            <person name="Detter C."/>
            <person name="Tapia R."/>
            <person name="Han S."/>
            <person name="Land M."/>
            <person name="Hauser L."/>
            <person name="Jeffries C.D."/>
            <person name="Han J."/>
            <person name="Pitluck S."/>
            <person name="Nolan M."/>
            <person name="Chen A."/>
            <person name="Huntemann M."/>
            <person name="Mavromatis K."/>
            <person name="Mikhailova N."/>
            <person name="Liolios K."/>
            <person name="Woyke T."/>
            <person name="Lynd L.R."/>
        </authorList>
    </citation>
    <scope>NUCLEOTIDE SEQUENCE [LARGE SCALE GENOMIC DNA]</scope>
    <source>
        <strain evidence="8">DSM 19732 / NBRC 101661 / EBR45</strain>
    </source>
</reference>
<dbReference type="EMBL" id="CP003065">
    <property type="protein sequence ID" value="AEV67321.1"/>
    <property type="molecule type" value="Genomic_DNA"/>
</dbReference>
<dbReference type="GO" id="GO:0006352">
    <property type="term" value="P:DNA-templated transcription initiation"/>
    <property type="evidence" value="ECO:0007669"/>
    <property type="project" value="InterPro"/>
</dbReference>
<keyword evidence="3" id="KW-0731">Sigma factor</keyword>
<keyword evidence="4" id="KW-0804">Transcription</keyword>
<dbReference type="RefSeq" id="WP_014253952.1">
    <property type="nucleotide sequence ID" value="NC_016627.1"/>
</dbReference>
<dbReference type="HOGENOM" id="CLU_047691_3_1_9"/>
<evidence type="ECO:0000256" key="3">
    <source>
        <dbReference type="ARBA" id="ARBA00023082"/>
    </source>
</evidence>
<evidence type="ECO:0000313" key="7">
    <source>
        <dbReference type="EMBL" id="AEV67321.1"/>
    </source>
</evidence>
<keyword evidence="2" id="KW-0805">Transcription regulation</keyword>
<dbReference type="CDD" id="cd06171">
    <property type="entry name" value="Sigma70_r4"/>
    <property type="match status" value="1"/>
</dbReference>
<sequence>MDPDEILVEKALKGDDDSFRSIVEKYQGLVYAICFNITGHRQEAENLAQETFIQVYRSLSRYEKKGLKSWIGKIATNKAIDWKRKRRMENEGKVVYLEDIGEISTESNSIHEELIKKENARKLLELCNNLPEIYSSVLIKYYIQSKSYNEISKEDGISIKTVESRLYRAKNAIRKQWKEV</sequence>
<dbReference type="eggNOG" id="COG1595">
    <property type="taxonomic scope" value="Bacteria"/>
</dbReference>
<evidence type="ECO:0000256" key="4">
    <source>
        <dbReference type="ARBA" id="ARBA00023163"/>
    </source>
</evidence>
<dbReference type="Pfam" id="PF04542">
    <property type="entry name" value="Sigma70_r2"/>
    <property type="match status" value="1"/>
</dbReference>
<evidence type="ECO:0000259" key="6">
    <source>
        <dbReference type="Pfam" id="PF08281"/>
    </source>
</evidence>
<feature type="domain" description="RNA polymerase sigma factor 70 region 4 type 2" evidence="6">
    <location>
        <begin position="121"/>
        <end position="172"/>
    </location>
</feature>
<comment type="similarity">
    <text evidence="1">Belongs to the sigma-70 factor family. ECF subfamily.</text>
</comment>
<dbReference type="SUPFAM" id="SSF88659">
    <property type="entry name" value="Sigma3 and sigma4 domains of RNA polymerase sigma factors"/>
    <property type="match status" value="1"/>
</dbReference>
<dbReference type="KEGG" id="ccl:Clocl_0612"/>
<dbReference type="InterPro" id="IPR013249">
    <property type="entry name" value="RNA_pol_sigma70_r4_t2"/>
</dbReference>
<protein>
    <submittedName>
        <fullName evidence="7">RNA polymerase sigma factor, sigma-70 family</fullName>
    </submittedName>
</protein>
<accession>G8LTX5</accession>
<dbReference type="OrthoDB" id="9789355at2"/>
<evidence type="ECO:0000313" key="8">
    <source>
        <dbReference type="Proteomes" id="UP000005435"/>
    </source>
</evidence>
<dbReference type="AlphaFoldDB" id="G8LTX5"/>
<dbReference type="InterPro" id="IPR007627">
    <property type="entry name" value="RNA_pol_sigma70_r2"/>
</dbReference>
<feature type="domain" description="RNA polymerase sigma-70 region 2" evidence="5">
    <location>
        <begin position="22"/>
        <end position="87"/>
    </location>
</feature>
<reference evidence="8" key="1">
    <citation type="submission" date="2011-12" db="EMBL/GenBank/DDBJ databases">
        <title>Complete sequence of Clostridium clariflavum DSM 19732.</title>
        <authorList>
            <consortium name="US DOE Joint Genome Institute"/>
            <person name="Lucas S."/>
            <person name="Han J."/>
            <person name="Lapidus A."/>
            <person name="Cheng J.-F."/>
            <person name="Goodwin L."/>
            <person name="Pitluck S."/>
            <person name="Peters L."/>
            <person name="Teshima H."/>
            <person name="Detter J.C."/>
            <person name="Han C."/>
            <person name="Tapia R."/>
            <person name="Land M."/>
            <person name="Hauser L."/>
            <person name="Kyrpides N."/>
            <person name="Ivanova N."/>
            <person name="Pagani I."/>
            <person name="Kitzmiller T."/>
            <person name="Lynd L."/>
            <person name="Izquierdo J."/>
            <person name="Woyke T."/>
        </authorList>
    </citation>
    <scope>NUCLEOTIDE SEQUENCE [LARGE SCALE GENOMIC DNA]</scope>
    <source>
        <strain evidence="8">DSM 19732 / NBRC 101661 / EBR45</strain>
    </source>
</reference>
<evidence type="ECO:0000256" key="1">
    <source>
        <dbReference type="ARBA" id="ARBA00010641"/>
    </source>
</evidence>
<dbReference type="STRING" id="720554.Clocl_0612"/>
<dbReference type="GO" id="GO:0003677">
    <property type="term" value="F:DNA binding"/>
    <property type="evidence" value="ECO:0007669"/>
    <property type="project" value="InterPro"/>
</dbReference>
<dbReference type="PANTHER" id="PTHR43133">
    <property type="entry name" value="RNA POLYMERASE ECF-TYPE SIGMA FACTO"/>
    <property type="match status" value="1"/>
</dbReference>
<dbReference type="InterPro" id="IPR013324">
    <property type="entry name" value="RNA_pol_sigma_r3/r4-like"/>
</dbReference>
<evidence type="ECO:0000259" key="5">
    <source>
        <dbReference type="Pfam" id="PF04542"/>
    </source>
</evidence>
<dbReference type="GO" id="GO:0016987">
    <property type="term" value="F:sigma factor activity"/>
    <property type="evidence" value="ECO:0007669"/>
    <property type="project" value="UniProtKB-KW"/>
</dbReference>
<dbReference type="Gene3D" id="1.10.10.10">
    <property type="entry name" value="Winged helix-like DNA-binding domain superfamily/Winged helix DNA-binding domain"/>
    <property type="match status" value="1"/>
</dbReference>
<dbReference type="SUPFAM" id="SSF88946">
    <property type="entry name" value="Sigma2 domain of RNA polymerase sigma factors"/>
    <property type="match status" value="1"/>
</dbReference>
<proteinExistence type="inferred from homology"/>